<sequence length="56" mass="6638">MNGKNTKKHDGVILLYEHSGIWNAHKKVEMFEQTSLLSNDKNDWQYNKKIEQSFLT</sequence>
<proteinExistence type="predicted"/>
<reference evidence="1" key="1">
    <citation type="submission" date="2021-07" db="EMBL/GenBank/DDBJ databases">
        <authorList>
            <person name="Roth S.J."/>
            <person name="Krukonis G.P."/>
            <person name="Delesalle V.A."/>
        </authorList>
    </citation>
    <scope>NUCLEOTIDE SEQUENCE</scope>
</reference>
<evidence type="ECO:0000313" key="1">
    <source>
        <dbReference type="EMBL" id="QZA70510.1"/>
    </source>
</evidence>
<accession>A0AAE7X0Q1</accession>
<name>A0AAE7X0Q1_9CAUD</name>
<dbReference type="GeneID" id="77943915"/>
<gene>
    <name evidence="1" type="primary">23</name>
    <name evidence="1" type="ORF">AH04_23</name>
</gene>
<evidence type="ECO:0000313" key="2">
    <source>
        <dbReference type="Proteomes" id="UP000827517"/>
    </source>
</evidence>
<dbReference type="EMBL" id="MZ501267">
    <property type="protein sequence ID" value="QZA70510.1"/>
    <property type="molecule type" value="Genomic_DNA"/>
</dbReference>
<dbReference type="RefSeq" id="YP_010667777.1">
    <property type="nucleotide sequence ID" value="NC_070952.1"/>
</dbReference>
<dbReference type="KEGG" id="vg:77943915"/>
<dbReference type="Proteomes" id="UP000827517">
    <property type="component" value="Segment"/>
</dbReference>
<keyword evidence="2" id="KW-1185">Reference proteome</keyword>
<organism evidence="1 2">
    <name type="scientific">Erwinia phage AH04</name>
    <dbReference type="NCBI Taxonomy" id="2869569"/>
    <lineage>
        <taxon>Viruses</taxon>
        <taxon>Duplodnaviria</taxon>
        <taxon>Heunggongvirae</taxon>
        <taxon>Uroviricota</taxon>
        <taxon>Caudoviricetes</taxon>
        <taxon>Chimalliviridae</taxon>
        <taxon>Meadowvirus</taxon>
        <taxon>Meadowvirus AH04</taxon>
    </lineage>
</organism>
<protein>
    <submittedName>
        <fullName evidence="1">Uncharacterized protein</fullName>
    </submittedName>
</protein>